<evidence type="ECO:0000256" key="4">
    <source>
        <dbReference type="ARBA" id="ARBA00022605"/>
    </source>
</evidence>
<dbReference type="InterPro" id="IPR001653">
    <property type="entry name" value="DAP_epimerase_DapF"/>
</dbReference>
<feature type="binding site" evidence="8">
    <location>
        <position position="68"/>
    </location>
    <ligand>
        <name>substrate</name>
    </ligand>
</feature>
<keyword evidence="8" id="KW-0963">Cytoplasm</keyword>
<dbReference type="Gene3D" id="3.10.310.10">
    <property type="entry name" value="Diaminopimelate Epimerase, Chain A, domain 1"/>
    <property type="match status" value="2"/>
</dbReference>
<name>A0A8J6N8W1_9BACT</name>
<reference evidence="10 11" key="1">
    <citation type="submission" date="2020-08" db="EMBL/GenBank/DDBJ databases">
        <title>Bridging the membrane lipid divide: bacteria of the FCB group superphylum have the potential to synthesize archaeal ether lipids.</title>
        <authorList>
            <person name="Villanueva L."/>
            <person name="Von Meijenfeldt F.A.B."/>
            <person name="Westbye A.B."/>
            <person name="Yadav S."/>
            <person name="Hopmans E.C."/>
            <person name="Dutilh B.E."/>
            <person name="Sinninghe Damste J.S."/>
        </authorList>
    </citation>
    <scope>NUCLEOTIDE SEQUENCE [LARGE SCALE GENOMIC DNA]</scope>
    <source>
        <strain evidence="10">NIOZ-UU81</strain>
    </source>
</reference>
<evidence type="ECO:0000256" key="6">
    <source>
        <dbReference type="ARBA" id="ARBA00023235"/>
    </source>
</evidence>
<comment type="subcellular location">
    <subcellularLocation>
        <location evidence="8">Cytoplasm</location>
    </subcellularLocation>
</comment>
<evidence type="ECO:0000256" key="8">
    <source>
        <dbReference type="HAMAP-Rule" id="MF_00197"/>
    </source>
</evidence>
<comment type="catalytic activity">
    <reaction evidence="7 8">
        <text>(2S,6S)-2,6-diaminopimelate = meso-2,6-diaminopimelate</text>
        <dbReference type="Rhea" id="RHEA:15393"/>
        <dbReference type="ChEBI" id="CHEBI:57609"/>
        <dbReference type="ChEBI" id="CHEBI:57791"/>
        <dbReference type="EC" id="5.1.1.7"/>
    </reaction>
</comment>
<dbReference type="HAMAP" id="MF_00197">
    <property type="entry name" value="DAP_epimerase"/>
    <property type="match status" value="1"/>
</dbReference>
<feature type="active site" evidence="9">
    <location>
        <position position="77"/>
    </location>
</feature>
<comment type="caution">
    <text evidence="10">The sequence shown here is derived from an EMBL/GenBank/DDBJ whole genome shotgun (WGS) entry which is preliminary data.</text>
</comment>
<comment type="caution">
    <text evidence="8">Lacks conserved residue(s) required for the propagation of feature annotation.</text>
</comment>
<accession>A0A8J6N8W1</accession>
<keyword evidence="5 8" id="KW-0457">Lysine biosynthesis</keyword>
<keyword evidence="4 8" id="KW-0028">Amino-acid biosynthesis</keyword>
<dbReference type="AlphaFoldDB" id="A0A8J6N8W1"/>
<comment type="function">
    <text evidence="8">Catalyzes the stereoinversion of LL-2,6-diaminopimelate (L,L-DAP) to meso-diaminopimelate (meso-DAP), a precursor of L-lysine and an essential component of the bacterial peptidoglycan.</text>
</comment>
<feature type="binding site" evidence="8">
    <location>
        <position position="188"/>
    </location>
    <ligand>
        <name>substrate</name>
    </ligand>
</feature>
<evidence type="ECO:0000256" key="9">
    <source>
        <dbReference type="PROSITE-ProRule" id="PRU10125"/>
    </source>
</evidence>
<evidence type="ECO:0000256" key="7">
    <source>
        <dbReference type="ARBA" id="ARBA00051712"/>
    </source>
</evidence>
<dbReference type="GO" id="GO:0005829">
    <property type="term" value="C:cytosol"/>
    <property type="evidence" value="ECO:0007669"/>
    <property type="project" value="TreeGrafter"/>
</dbReference>
<evidence type="ECO:0000313" key="10">
    <source>
        <dbReference type="EMBL" id="MBC8207852.1"/>
    </source>
</evidence>
<sequence length="282" mass="30869">MNFPIPVTKMSGTGNDFIVIDHRVSLIPLDEQQAFAKQVCRRMFAAGADGLILIEDSATADFSWRFYNGDGSLAEMCGNGARCAARFAFEKGIAGRTMRFETVAGIIEAEITDHNGPDRHEVSLLMTPPCDFRQDLSVTLDDQEKTLQFMNSGVPHTVLFLAEDEEFPIRKWGRAIRMHELFQPAGTNANFVQILGDNTIRVRTYERGVEDETMACGTGAVASAIFTAMAGHAASPVKIITSGGDHLTIRFALTDNPGADQVYLEGPARIIYEGQLTAEALF</sequence>
<dbReference type="PANTHER" id="PTHR31689:SF0">
    <property type="entry name" value="DIAMINOPIMELATE EPIMERASE"/>
    <property type="match status" value="1"/>
</dbReference>
<feature type="binding site" evidence="8">
    <location>
        <position position="15"/>
    </location>
    <ligand>
        <name>substrate</name>
    </ligand>
</feature>
<dbReference type="UniPathway" id="UPA00034">
    <property type="reaction ID" value="UER00025"/>
</dbReference>
<gene>
    <name evidence="8" type="primary">dapF</name>
    <name evidence="10" type="ORF">H8E79_01620</name>
</gene>
<dbReference type="EMBL" id="JACNLK010000019">
    <property type="protein sequence ID" value="MBC8207852.1"/>
    <property type="molecule type" value="Genomic_DNA"/>
</dbReference>
<protein>
    <recommendedName>
        <fullName evidence="3 8">Diaminopimelate epimerase</fullName>
        <shortName evidence="8">DAP epimerase</shortName>
        <ecNumber evidence="3 8">5.1.1.7</ecNumber>
    </recommendedName>
    <alternativeName>
        <fullName evidence="8">PLP-independent amino acid racemase</fullName>
    </alternativeName>
</protein>
<dbReference type="PROSITE" id="PS01326">
    <property type="entry name" value="DAP_EPIMERASE"/>
    <property type="match status" value="1"/>
</dbReference>
<feature type="site" description="Could be important to modulate the pK values of the two catalytic cysteine residues" evidence="8">
    <location>
        <position position="206"/>
    </location>
</feature>
<dbReference type="PANTHER" id="PTHR31689">
    <property type="entry name" value="DIAMINOPIMELATE EPIMERASE, CHLOROPLASTIC"/>
    <property type="match status" value="1"/>
</dbReference>
<comment type="subunit">
    <text evidence="8">Homodimer.</text>
</comment>
<keyword evidence="6 8" id="KW-0413">Isomerase</keyword>
<evidence type="ECO:0000313" key="11">
    <source>
        <dbReference type="Proteomes" id="UP000599024"/>
    </source>
</evidence>
<dbReference type="Proteomes" id="UP000599024">
    <property type="component" value="Unassembled WGS sequence"/>
</dbReference>
<dbReference type="GO" id="GO:0008837">
    <property type="term" value="F:diaminopimelate epimerase activity"/>
    <property type="evidence" value="ECO:0007669"/>
    <property type="project" value="UniProtKB-UniRule"/>
</dbReference>
<proteinExistence type="inferred from homology"/>
<evidence type="ECO:0000256" key="3">
    <source>
        <dbReference type="ARBA" id="ARBA00013080"/>
    </source>
</evidence>
<dbReference type="InterPro" id="IPR018510">
    <property type="entry name" value="DAP_epimerase_AS"/>
</dbReference>
<feature type="site" description="Could be important to modulate the pK values of the two catalytic cysteine residues" evidence="8">
    <location>
        <position position="156"/>
    </location>
</feature>
<dbReference type="Pfam" id="PF01678">
    <property type="entry name" value="DAP_epimerase"/>
    <property type="match status" value="2"/>
</dbReference>
<organism evidence="10 11">
    <name type="scientific">Candidatus Desulfatifera sulfidica</name>
    <dbReference type="NCBI Taxonomy" id="2841691"/>
    <lineage>
        <taxon>Bacteria</taxon>
        <taxon>Pseudomonadati</taxon>
        <taxon>Thermodesulfobacteriota</taxon>
        <taxon>Desulfobulbia</taxon>
        <taxon>Desulfobulbales</taxon>
        <taxon>Desulfobulbaceae</taxon>
        <taxon>Candidatus Desulfatifera</taxon>
    </lineage>
</organism>
<evidence type="ECO:0000256" key="1">
    <source>
        <dbReference type="ARBA" id="ARBA00005196"/>
    </source>
</evidence>
<feature type="active site" description="Proton acceptor" evidence="8">
    <location>
        <position position="216"/>
    </location>
</feature>
<dbReference type="GO" id="GO:0009089">
    <property type="term" value="P:lysine biosynthetic process via diaminopimelate"/>
    <property type="evidence" value="ECO:0007669"/>
    <property type="project" value="UniProtKB-UniRule"/>
</dbReference>
<dbReference type="SUPFAM" id="SSF54506">
    <property type="entry name" value="Diaminopimelate epimerase-like"/>
    <property type="match status" value="2"/>
</dbReference>
<feature type="binding site" evidence="8">
    <location>
        <begin position="206"/>
        <end position="207"/>
    </location>
    <ligand>
        <name>substrate</name>
    </ligand>
</feature>
<comment type="similarity">
    <text evidence="2 8">Belongs to the diaminopimelate epimerase family.</text>
</comment>
<evidence type="ECO:0000256" key="2">
    <source>
        <dbReference type="ARBA" id="ARBA00010219"/>
    </source>
</evidence>
<dbReference type="EC" id="5.1.1.7" evidence="3 8"/>
<evidence type="ECO:0000256" key="5">
    <source>
        <dbReference type="ARBA" id="ARBA00023154"/>
    </source>
</evidence>
<feature type="active site" description="Proton donor" evidence="8">
    <location>
        <position position="77"/>
    </location>
</feature>
<dbReference type="NCBIfam" id="TIGR00652">
    <property type="entry name" value="DapF"/>
    <property type="match status" value="1"/>
</dbReference>
<feature type="binding site" evidence="8">
    <location>
        <begin position="217"/>
        <end position="218"/>
    </location>
    <ligand>
        <name>substrate</name>
    </ligand>
</feature>
<feature type="binding site" evidence="8">
    <location>
        <begin position="78"/>
        <end position="79"/>
    </location>
    <ligand>
        <name>substrate</name>
    </ligand>
</feature>
<comment type="pathway">
    <text evidence="1 8">Amino-acid biosynthesis; L-lysine biosynthesis via DAP pathway; DL-2,6-diaminopimelate from LL-2,6-diaminopimelate: step 1/1.</text>
</comment>